<feature type="region of interest" description="Disordered" evidence="1">
    <location>
        <begin position="547"/>
        <end position="579"/>
    </location>
</feature>
<evidence type="ECO:0000313" key="2">
    <source>
        <dbReference type="EMBL" id="GBE87931.1"/>
    </source>
</evidence>
<feature type="region of interest" description="Disordered" evidence="1">
    <location>
        <begin position="1"/>
        <end position="101"/>
    </location>
</feature>
<dbReference type="InParanoid" id="A0A401H0I9"/>
<feature type="region of interest" description="Disordered" evidence="1">
    <location>
        <begin position="606"/>
        <end position="626"/>
    </location>
</feature>
<feature type="region of interest" description="Disordered" evidence="1">
    <location>
        <begin position="682"/>
        <end position="731"/>
    </location>
</feature>
<sequence length="740" mass="79312">METTKPRYSVLHMFDPLGSPCTPPSRDHSPDSGSDKENDVQPGEVTVFFTRTYTQKHPPPKTPKGRLIDIGDTTMGDPWGVARDSDGNASEDESLENGSTTEERLLDESFNLEEDFAHSLVGRRIPLAEIKLEETPRPRENRIGLSVLHEEHLENTLSASTITRAPSCSPLSEVINSINLRAMTISTSERPSPLATRCVTRREEIEEEVFPHIVVSSLSPSETATQPSPECTTQRPSTSSIAPRRRPCTANHVPLDDPRRRSVDLQSSFRLQMQSDDMSFDLLNDKVSFLGQGPDSFWTGADDENIDWEAEEATMEAVVRVCERIEEEKEEEKRENTDSIEEVRVKEEEKKEEKAGKEKTKGNLVEIALPQMDTVESVDKEMPQVIASVIYPVESMPLGTDESSKQADNAPAEQASEQKSVNKADISSRLTLQLAARPAPLLLPAEAADPTPAPLLFASSVPALRIVKKTWKVHGRTDSSASASSSASSTSSASAGTCSGSHTVASARNINGQQNKPVSTVSSSDGPQATSVQPAVAALYFSRAPSRAASVRNVQRPEVSAGGSSKTTAPSFSDHEPVQQQAVVHGTSRPSLEAAAREAARRFAAAGIQRPNIQQGERPMPSTQMTGAQGHVNAVKYQKFFAPLSGAAVGGAKAKRPQAASLFRFGGIGSSGLRPPSRFGGAGVKAGTASALPRASSRLPAPVSRGMSGSIPAIPRREVQPGNGARAMGGTGIAGLKRTL</sequence>
<feature type="compositionally biased region" description="Low complexity" evidence="1">
    <location>
        <begin position="479"/>
        <end position="501"/>
    </location>
</feature>
<keyword evidence="3" id="KW-1185">Reference proteome</keyword>
<dbReference type="AlphaFoldDB" id="A0A401H0I9"/>
<organism evidence="2 3">
    <name type="scientific">Sparassis crispa</name>
    <dbReference type="NCBI Taxonomy" id="139825"/>
    <lineage>
        <taxon>Eukaryota</taxon>
        <taxon>Fungi</taxon>
        <taxon>Dikarya</taxon>
        <taxon>Basidiomycota</taxon>
        <taxon>Agaricomycotina</taxon>
        <taxon>Agaricomycetes</taxon>
        <taxon>Polyporales</taxon>
        <taxon>Sparassidaceae</taxon>
        <taxon>Sparassis</taxon>
    </lineage>
</organism>
<comment type="caution">
    <text evidence="2">The sequence shown here is derived from an EMBL/GenBank/DDBJ whole genome shotgun (WGS) entry which is preliminary data.</text>
</comment>
<feature type="region of interest" description="Disordered" evidence="1">
    <location>
        <begin position="475"/>
        <end position="529"/>
    </location>
</feature>
<protein>
    <submittedName>
        <fullName evidence="2">Uncharacterized protein</fullName>
    </submittedName>
</protein>
<name>A0A401H0I9_9APHY</name>
<feature type="compositionally biased region" description="Polar residues" evidence="1">
    <location>
        <begin position="611"/>
        <end position="626"/>
    </location>
</feature>
<dbReference type="STRING" id="139825.A0A401H0I9"/>
<feature type="region of interest" description="Disordered" evidence="1">
    <location>
        <begin position="218"/>
        <end position="259"/>
    </location>
</feature>
<feature type="region of interest" description="Disordered" evidence="1">
    <location>
        <begin position="327"/>
        <end position="359"/>
    </location>
</feature>
<dbReference type="RefSeq" id="XP_027618844.1">
    <property type="nucleotide sequence ID" value="XM_027763043.1"/>
</dbReference>
<dbReference type="OrthoDB" id="3266894at2759"/>
<dbReference type="Proteomes" id="UP000287166">
    <property type="component" value="Unassembled WGS sequence"/>
</dbReference>
<feature type="region of interest" description="Disordered" evidence="1">
    <location>
        <begin position="397"/>
        <end position="424"/>
    </location>
</feature>
<dbReference type="EMBL" id="BFAD01000012">
    <property type="protein sequence ID" value="GBE87931.1"/>
    <property type="molecule type" value="Genomic_DNA"/>
</dbReference>
<evidence type="ECO:0000313" key="3">
    <source>
        <dbReference type="Proteomes" id="UP000287166"/>
    </source>
</evidence>
<evidence type="ECO:0000256" key="1">
    <source>
        <dbReference type="SAM" id="MobiDB-lite"/>
    </source>
</evidence>
<proteinExistence type="predicted"/>
<feature type="compositionally biased region" description="Basic and acidic residues" evidence="1">
    <location>
        <begin position="25"/>
        <end position="39"/>
    </location>
</feature>
<accession>A0A401H0I9</accession>
<gene>
    <name evidence="2" type="ORF">SCP_1201570</name>
</gene>
<feature type="compositionally biased region" description="Polar residues" evidence="1">
    <location>
        <begin position="502"/>
        <end position="529"/>
    </location>
</feature>
<reference evidence="2 3" key="1">
    <citation type="journal article" date="2018" name="Sci. Rep.">
        <title>Genome sequence of the cauliflower mushroom Sparassis crispa (Hanabiratake) and its association with beneficial usage.</title>
        <authorList>
            <person name="Kiyama R."/>
            <person name="Furutani Y."/>
            <person name="Kawaguchi K."/>
            <person name="Nakanishi T."/>
        </authorList>
    </citation>
    <scope>NUCLEOTIDE SEQUENCE [LARGE SCALE GENOMIC DNA]</scope>
</reference>
<feature type="compositionally biased region" description="Polar residues" evidence="1">
    <location>
        <begin position="562"/>
        <end position="571"/>
    </location>
</feature>
<feature type="compositionally biased region" description="Polar residues" evidence="1">
    <location>
        <begin position="218"/>
        <end position="241"/>
    </location>
</feature>
<dbReference type="GeneID" id="38784848"/>